<sequence length="129" mass="14496">MTATTSLFCRITAPTAARKWTEVAAMRLIDADEVLRLFGEEYEETKELIHNGETQLDSLAEGFTEAHHIIKYVLPTVDAVPVVRCKDCENSYYAVDDLICSFGPCVDCPVPPDFWCANGRRREDAHAQD</sequence>
<organism evidence="1">
    <name type="scientific">Siphoviridae sp. ctCNm48</name>
    <dbReference type="NCBI Taxonomy" id="2825377"/>
    <lineage>
        <taxon>Viruses</taxon>
        <taxon>Duplodnaviria</taxon>
        <taxon>Heunggongvirae</taxon>
        <taxon>Uroviricota</taxon>
        <taxon>Caudoviricetes</taxon>
    </lineage>
</organism>
<reference evidence="1" key="1">
    <citation type="journal article" date="2021" name="Proc. Natl. Acad. Sci. U.S.A.">
        <title>A Catalog of Tens of Thousands of Viruses from Human Metagenomes Reveals Hidden Associations with Chronic Diseases.</title>
        <authorList>
            <person name="Tisza M.J."/>
            <person name="Buck C.B."/>
        </authorList>
    </citation>
    <scope>NUCLEOTIDE SEQUENCE</scope>
    <source>
        <strain evidence="1">CtCNm48</strain>
    </source>
</reference>
<protein>
    <submittedName>
        <fullName evidence="1">Uncharacterized protein</fullName>
    </submittedName>
</protein>
<accession>A0A8S5TW94</accession>
<proteinExistence type="predicted"/>
<evidence type="ECO:0000313" key="1">
    <source>
        <dbReference type="EMBL" id="DAF86476.1"/>
    </source>
</evidence>
<dbReference type="EMBL" id="BK015945">
    <property type="protein sequence ID" value="DAF86476.1"/>
    <property type="molecule type" value="Genomic_DNA"/>
</dbReference>
<name>A0A8S5TW94_9CAUD</name>